<evidence type="ECO:0008006" key="3">
    <source>
        <dbReference type="Google" id="ProtNLM"/>
    </source>
</evidence>
<reference evidence="1 2" key="1">
    <citation type="submission" date="2021-01" db="EMBL/GenBank/DDBJ databases">
        <title>Genomic Encyclopedia of Type Strains, Phase IV (KMG-IV): sequencing the most valuable type-strain genomes for metagenomic binning, comparative biology and taxonomic classification.</title>
        <authorList>
            <person name="Goeker M."/>
        </authorList>
    </citation>
    <scope>NUCLEOTIDE SEQUENCE [LARGE SCALE GENOMIC DNA]</scope>
    <source>
        <strain evidence="1 2">DSM 103394</strain>
    </source>
</reference>
<name>A0ABS4CYX4_9BACI</name>
<dbReference type="EMBL" id="JAFDST010000003">
    <property type="protein sequence ID" value="MBP1082577.1"/>
    <property type="molecule type" value="Genomic_DNA"/>
</dbReference>
<proteinExistence type="predicted"/>
<comment type="caution">
    <text evidence="1">The sequence shown here is derived from an EMBL/GenBank/DDBJ whole genome shotgun (WGS) entry which is preliminary data.</text>
</comment>
<gene>
    <name evidence="1" type="ORF">JOC74_003080</name>
</gene>
<evidence type="ECO:0000313" key="2">
    <source>
        <dbReference type="Proteomes" id="UP000674416"/>
    </source>
</evidence>
<organism evidence="1 2">
    <name type="scientific">Bacillus capparidis</name>
    <dbReference type="NCBI Taxonomy" id="1840411"/>
    <lineage>
        <taxon>Bacteria</taxon>
        <taxon>Bacillati</taxon>
        <taxon>Bacillota</taxon>
        <taxon>Bacilli</taxon>
        <taxon>Bacillales</taxon>
        <taxon>Bacillaceae</taxon>
        <taxon>Bacillus</taxon>
    </lineage>
</organism>
<accession>A0ABS4CYX4</accession>
<keyword evidence="2" id="KW-1185">Reference proteome</keyword>
<dbReference type="Proteomes" id="UP000674416">
    <property type="component" value="Unassembled WGS sequence"/>
</dbReference>
<dbReference type="RefSeq" id="WP_158320331.1">
    <property type="nucleotide sequence ID" value="NZ_JAFDST010000003.1"/>
</dbReference>
<evidence type="ECO:0000313" key="1">
    <source>
        <dbReference type="EMBL" id="MBP1082577.1"/>
    </source>
</evidence>
<sequence>MKFRIFSIVLAVVTLVGVSIVGQVSNEKEELISKRNQTTKIDKLV</sequence>
<protein>
    <recommendedName>
        <fullName evidence="3">RapH phosphatase inhibitor</fullName>
    </recommendedName>
</protein>